<dbReference type="AlphaFoldDB" id="A0AAW0HBR0"/>
<evidence type="ECO:0000256" key="1">
    <source>
        <dbReference type="SAM" id="SignalP"/>
    </source>
</evidence>
<organism evidence="2 3">
    <name type="scientific">Myodes glareolus</name>
    <name type="common">Bank vole</name>
    <name type="synonym">Clethrionomys glareolus</name>
    <dbReference type="NCBI Taxonomy" id="447135"/>
    <lineage>
        <taxon>Eukaryota</taxon>
        <taxon>Metazoa</taxon>
        <taxon>Chordata</taxon>
        <taxon>Craniata</taxon>
        <taxon>Vertebrata</taxon>
        <taxon>Euteleostomi</taxon>
        <taxon>Mammalia</taxon>
        <taxon>Eutheria</taxon>
        <taxon>Euarchontoglires</taxon>
        <taxon>Glires</taxon>
        <taxon>Rodentia</taxon>
        <taxon>Myomorpha</taxon>
        <taxon>Muroidea</taxon>
        <taxon>Cricetidae</taxon>
        <taxon>Arvicolinae</taxon>
        <taxon>Myodes</taxon>
    </lineage>
</organism>
<evidence type="ECO:0008006" key="4">
    <source>
        <dbReference type="Google" id="ProtNLM"/>
    </source>
</evidence>
<proteinExistence type="predicted"/>
<accession>A0AAW0HBR0</accession>
<comment type="caution">
    <text evidence="2">The sequence shown here is derived from an EMBL/GenBank/DDBJ whole genome shotgun (WGS) entry which is preliminary data.</text>
</comment>
<dbReference type="EMBL" id="JBBHLL010000688">
    <property type="protein sequence ID" value="KAK7798492.1"/>
    <property type="molecule type" value="Genomic_DNA"/>
</dbReference>
<name>A0AAW0HBR0_MYOGA</name>
<feature type="signal peptide" evidence="1">
    <location>
        <begin position="1"/>
        <end position="25"/>
    </location>
</feature>
<evidence type="ECO:0000313" key="3">
    <source>
        <dbReference type="Proteomes" id="UP001488838"/>
    </source>
</evidence>
<reference evidence="2 3" key="1">
    <citation type="journal article" date="2023" name="bioRxiv">
        <title>Conserved and derived expression patterns and positive selection on dental genes reveal complex evolutionary context of ever-growing rodent molars.</title>
        <authorList>
            <person name="Calamari Z.T."/>
            <person name="Song A."/>
            <person name="Cohen E."/>
            <person name="Akter M."/>
            <person name="Roy R.D."/>
            <person name="Hallikas O."/>
            <person name="Christensen M.M."/>
            <person name="Li P."/>
            <person name="Marangoni P."/>
            <person name="Jernvall J."/>
            <person name="Klein O.D."/>
        </authorList>
    </citation>
    <scope>NUCLEOTIDE SEQUENCE [LARGE SCALE GENOMIC DNA]</scope>
    <source>
        <strain evidence="2">V071</strain>
    </source>
</reference>
<keyword evidence="3" id="KW-1185">Reference proteome</keyword>
<sequence>MQFWKSQSLLIGPVAFGALMAGSMCQSKTAYLKGGHCREGVGEGSSRGEGVDKGGNEWVHAKKNFKAIKLGRKASCRTKLNDVSFKSQAPVCRMSLQTCWQMPRPAPHRVCTRRRDKRQVGRLMLLGPIMQPRIARHHDKKTSLARNNEEVFQSARQFARNSATVNRFFCSTLCWLSK</sequence>
<keyword evidence="1" id="KW-0732">Signal</keyword>
<protein>
    <recommendedName>
        <fullName evidence="4">Secreted protein</fullName>
    </recommendedName>
</protein>
<dbReference type="Proteomes" id="UP001488838">
    <property type="component" value="Unassembled WGS sequence"/>
</dbReference>
<feature type="chain" id="PRO_5043855504" description="Secreted protein" evidence="1">
    <location>
        <begin position="26"/>
        <end position="178"/>
    </location>
</feature>
<gene>
    <name evidence="2" type="ORF">U0070_015149</name>
</gene>
<evidence type="ECO:0000313" key="2">
    <source>
        <dbReference type="EMBL" id="KAK7798492.1"/>
    </source>
</evidence>